<feature type="domain" description="ABC3 transporter permease C-terminal" evidence="8">
    <location>
        <begin position="281"/>
        <end position="394"/>
    </location>
</feature>
<evidence type="ECO:0000313" key="10">
    <source>
        <dbReference type="EMBL" id="HGV55901.1"/>
    </source>
</evidence>
<evidence type="ECO:0000256" key="6">
    <source>
        <dbReference type="ARBA" id="ARBA00038076"/>
    </source>
</evidence>
<evidence type="ECO:0000256" key="5">
    <source>
        <dbReference type="ARBA" id="ARBA00023136"/>
    </source>
</evidence>
<dbReference type="InterPro" id="IPR050250">
    <property type="entry name" value="Macrolide_Exporter_MacB"/>
</dbReference>
<dbReference type="EMBL" id="DSZU01000137">
    <property type="protein sequence ID" value="HGV55901.1"/>
    <property type="molecule type" value="Genomic_DNA"/>
</dbReference>
<feature type="transmembrane region" description="Helical" evidence="7">
    <location>
        <begin position="277"/>
        <end position="300"/>
    </location>
</feature>
<accession>A0A832GPM8</accession>
<evidence type="ECO:0000259" key="8">
    <source>
        <dbReference type="Pfam" id="PF02687"/>
    </source>
</evidence>
<keyword evidence="2" id="KW-1003">Cell membrane</keyword>
<dbReference type="PANTHER" id="PTHR30572">
    <property type="entry name" value="MEMBRANE COMPONENT OF TRANSPORTER-RELATED"/>
    <property type="match status" value="1"/>
</dbReference>
<comment type="subcellular location">
    <subcellularLocation>
        <location evidence="1">Cell membrane</location>
        <topology evidence="1">Multi-pass membrane protein</topology>
    </subcellularLocation>
</comment>
<comment type="similarity">
    <text evidence="6">Belongs to the ABC-4 integral membrane protein family.</text>
</comment>
<feature type="transmembrane region" description="Helical" evidence="7">
    <location>
        <begin position="361"/>
        <end position="384"/>
    </location>
</feature>
<proteinExistence type="inferred from homology"/>
<evidence type="ECO:0000259" key="9">
    <source>
        <dbReference type="Pfam" id="PF12704"/>
    </source>
</evidence>
<dbReference type="AlphaFoldDB" id="A0A832GPM8"/>
<dbReference type="InterPro" id="IPR025857">
    <property type="entry name" value="MacB_PCD"/>
</dbReference>
<evidence type="ECO:0000256" key="4">
    <source>
        <dbReference type="ARBA" id="ARBA00022989"/>
    </source>
</evidence>
<evidence type="ECO:0000256" key="1">
    <source>
        <dbReference type="ARBA" id="ARBA00004651"/>
    </source>
</evidence>
<feature type="transmembrane region" description="Helical" evidence="7">
    <location>
        <begin position="306"/>
        <end position="323"/>
    </location>
</feature>
<comment type="caution">
    <text evidence="10">The sequence shown here is derived from an EMBL/GenBank/DDBJ whole genome shotgun (WGS) entry which is preliminary data.</text>
</comment>
<sequence>MSSLLWKDLIKELLANKVNILFIMLSLIFSLTALNTIYALGKSAEKQILDTLANLNFGKDALLILAGGSRVMGITTTRSDTLKLEDVKALEKLHFVQMTSPFTTGLVEVSYKGKAEKLRVDGVLPIYLQANNWNTFMGKFIDDKDVETINKVVVLGYDIAKKFGLNSLIGEKIKIQDQYYVVIGILEKKGSLGHFPLDERLFVPLTTAMKRIFNQDYIRGVKVLLEPETEIEAAVKEIRKILRQRHGLYGIAPDDFRIITPDMVVARHTATSKTLSAFLLAISLISLVISGVIIMNLMTASVEEKAGIIALRIALGATAHHIIRHYLFMALFIALTSGFIGWLMSLLVMYLLALLTPLRPLFSWGTFLLSLIFSTVTCVLFSLFPALKASRIDPAILLKGL</sequence>
<dbReference type="GO" id="GO:0022857">
    <property type="term" value="F:transmembrane transporter activity"/>
    <property type="evidence" value="ECO:0007669"/>
    <property type="project" value="TreeGrafter"/>
</dbReference>
<organism evidence="10">
    <name type="scientific">Caldimicrobium thiodismutans</name>
    <dbReference type="NCBI Taxonomy" id="1653476"/>
    <lineage>
        <taxon>Bacteria</taxon>
        <taxon>Pseudomonadati</taxon>
        <taxon>Thermodesulfobacteriota</taxon>
        <taxon>Thermodesulfobacteria</taxon>
        <taxon>Thermodesulfobacteriales</taxon>
        <taxon>Thermodesulfobacteriaceae</taxon>
        <taxon>Caldimicrobium</taxon>
    </lineage>
</organism>
<feature type="transmembrane region" description="Helical" evidence="7">
    <location>
        <begin position="330"/>
        <end position="355"/>
    </location>
</feature>
<evidence type="ECO:0000256" key="2">
    <source>
        <dbReference type="ARBA" id="ARBA00022475"/>
    </source>
</evidence>
<keyword evidence="5 7" id="KW-0472">Membrane</keyword>
<keyword evidence="4 7" id="KW-1133">Transmembrane helix</keyword>
<protein>
    <submittedName>
        <fullName evidence="10">FtsX-like permease family protein</fullName>
    </submittedName>
</protein>
<dbReference type="GO" id="GO:0005886">
    <property type="term" value="C:plasma membrane"/>
    <property type="evidence" value="ECO:0007669"/>
    <property type="project" value="UniProtKB-SubCell"/>
</dbReference>
<name>A0A832GPM8_9BACT</name>
<evidence type="ECO:0000256" key="3">
    <source>
        <dbReference type="ARBA" id="ARBA00022692"/>
    </source>
</evidence>
<evidence type="ECO:0000256" key="7">
    <source>
        <dbReference type="SAM" id="Phobius"/>
    </source>
</evidence>
<dbReference type="InterPro" id="IPR003838">
    <property type="entry name" value="ABC3_permease_C"/>
</dbReference>
<reference evidence="10" key="1">
    <citation type="journal article" date="2020" name="mSystems">
        <title>Genome- and Community-Level Interaction Insights into Carbon Utilization and Element Cycling Functions of Hydrothermarchaeota in Hydrothermal Sediment.</title>
        <authorList>
            <person name="Zhou Z."/>
            <person name="Liu Y."/>
            <person name="Xu W."/>
            <person name="Pan J."/>
            <person name="Luo Z.H."/>
            <person name="Li M."/>
        </authorList>
    </citation>
    <scope>NUCLEOTIDE SEQUENCE [LARGE SCALE GENOMIC DNA]</scope>
    <source>
        <strain evidence="10">SpSt-605</strain>
    </source>
</reference>
<feature type="transmembrane region" description="Helical" evidence="7">
    <location>
        <begin position="20"/>
        <end position="40"/>
    </location>
</feature>
<dbReference type="Pfam" id="PF12704">
    <property type="entry name" value="MacB_PCD"/>
    <property type="match status" value="1"/>
</dbReference>
<dbReference type="PANTHER" id="PTHR30572:SF4">
    <property type="entry name" value="ABC TRANSPORTER PERMEASE YTRF"/>
    <property type="match status" value="1"/>
</dbReference>
<keyword evidence="3 7" id="KW-0812">Transmembrane</keyword>
<feature type="domain" description="MacB-like periplasmic core" evidence="9">
    <location>
        <begin position="23"/>
        <end position="240"/>
    </location>
</feature>
<dbReference type="Pfam" id="PF02687">
    <property type="entry name" value="FtsX"/>
    <property type="match status" value="1"/>
</dbReference>
<gene>
    <name evidence="10" type="ORF">ENT73_07500</name>
</gene>